<evidence type="ECO:0000313" key="2">
    <source>
        <dbReference type="Proteomes" id="UP000318878"/>
    </source>
</evidence>
<name>A0A5C5UWM5_9BACT</name>
<sequence>MQDLNHPKVKPFTREIAAELSLEPRFTEFVFARERPDCFRYWVEEVQGSWTCYVSDEFDVAYPLWSSNADQTLVLVRDSTLVFGYGWHDEPDIEIVSKTAQGLLTDLMRQIAESDVPDADLRQAAEFCDYRYLDELLAFIDEPTPVDKWSEAMEQFIANVDAKES</sequence>
<dbReference type="AlphaFoldDB" id="A0A5C5UWM5"/>
<dbReference type="EMBL" id="SJPF01000006">
    <property type="protein sequence ID" value="TWT29970.1"/>
    <property type="molecule type" value="Genomic_DNA"/>
</dbReference>
<protein>
    <submittedName>
        <fullName evidence="1">Uncharacterized protein</fullName>
    </submittedName>
</protein>
<comment type="caution">
    <text evidence="1">The sequence shown here is derived from an EMBL/GenBank/DDBJ whole genome shotgun (WGS) entry which is preliminary data.</text>
</comment>
<reference evidence="1 2" key="1">
    <citation type="submission" date="2019-02" db="EMBL/GenBank/DDBJ databases">
        <title>Deep-cultivation of Planctomycetes and their phenomic and genomic characterization uncovers novel biology.</title>
        <authorList>
            <person name="Wiegand S."/>
            <person name="Jogler M."/>
            <person name="Boedeker C."/>
            <person name="Pinto D."/>
            <person name="Vollmers J."/>
            <person name="Rivas-Marin E."/>
            <person name="Kohn T."/>
            <person name="Peeters S.H."/>
            <person name="Heuer A."/>
            <person name="Rast P."/>
            <person name="Oberbeckmann S."/>
            <person name="Bunk B."/>
            <person name="Jeske O."/>
            <person name="Meyerdierks A."/>
            <person name="Storesund J.E."/>
            <person name="Kallscheuer N."/>
            <person name="Luecker S."/>
            <person name="Lage O.M."/>
            <person name="Pohl T."/>
            <person name="Merkel B.J."/>
            <person name="Hornburger P."/>
            <person name="Mueller R.-W."/>
            <person name="Bruemmer F."/>
            <person name="Labrenz M."/>
            <person name="Spormann A.M."/>
            <person name="Op Den Camp H."/>
            <person name="Overmann J."/>
            <person name="Amann R."/>
            <person name="Jetten M.S.M."/>
            <person name="Mascher T."/>
            <person name="Medema M.H."/>
            <person name="Devos D.P."/>
            <person name="Kaster A.-K."/>
            <person name="Ovreas L."/>
            <person name="Rohde M."/>
            <person name="Galperin M.Y."/>
            <person name="Jogler C."/>
        </authorList>
    </citation>
    <scope>NUCLEOTIDE SEQUENCE [LARGE SCALE GENOMIC DNA]</scope>
    <source>
        <strain evidence="1 2">Enr8</strain>
    </source>
</reference>
<dbReference type="RefSeq" id="WP_146436148.1">
    <property type="nucleotide sequence ID" value="NZ_SJPF01000006.1"/>
</dbReference>
<gene>
    <name evidence="1" type="ORF">Enr8_46270</name>
</gene>
<accession>A0A5C5UWM5</accession>
<organism evidence="1 2">
    <name type="scientific">Blastopirellula retiformator</name>
    <dbReference type="NCBI Taxonomy" id="2527970"/>
    <lineage>
        <taxon>Bacteria</taxon>
        <taxon>Pseudomonadati</taxon>
        <taxon>Planctomycetota</taxon>
        <taxon>Planctomycetia</taxon>
        <taxon>Pirellulales</taxon>
        <taxon>Pirellulaceae</taxon>
        <taxon>Blastopirellula</taxon>
    </lineage>
</organism>
<dbReference type="OrthoDB" id="298503at2"/>
<keyword evidence="2" id="KW-1185">Reference proteome</keyword>
<dbReference type="Proteomes" id="UP000318878">
    <property type="component" value="Unassembled WGS sequence"/>
</dbReference>
<evidence type="ECO:0000313" key="1">
    <source>
        <dbReference type="EMBL" id="TWT29970.1"/>
    </source>
</evidence>
<proteinExistence type="predicted"/>